<dbReference type="InterPro" id="IPR029058">
    <property type="entry name" value="AB_hydrolase_fold"/>
</dbReference>
<dbReference type="GO" id="GO:0031177">
    <property type="term" value="F:phosphopantetheine binding"/>
    <property type="evidence" value="ECO:0007669"/>
    <property type="project" value="InterPro"/>
</dbReference>
<dbReference type="Gene3D" id="3.30.559.10">
    <property type="entry name" value="Chloramphenicol acetyltransferase-like domain"/>
    <property type="match status" value="8"/>
</dbReference>
<dbReference type="InterPro" id="IPR023213">
    <property type="entry name" value="CAT-like_dom_sf"/>
</dbReference>
<comment type="similarity">
    <text evidence="2">Belongs to the ATP-dependent AMP-binding enzyme family.</text>
</comment>
<evidence type="ECO:0000259" key="6">
    <source>
        <dbReference type="PROSITE" id="PS50075"/>
    </source>
</evidence>
<dbReference type="FunFam" id="3.40.50.12780:FF:000012">
    <property type="entry name" value="Non-ribosomal peptide synthetase"/>
    <property type="match status" value="2"/>
</dbReference>
<evidence type="ECO:0000313" key="7">
    <source>
        <dbReference type="EMBL" id="MBB6145128.1"/>
    </source>
</evidence>
<comment type="caution">
    <text evidence="7">The sequence shown here is derived from an EMBL/GenBank/DDBJ whole genome shotgun (WGS) entry which is preliminary data.</text>
</comment>
<dbReference type="InterPro" id="IPR020806">
    <property type="entry name" value="PKS_PP-bd"/>
</dbReference>
<reference evidence="7 8" key="1">
    <citation type="submission" date="2020-08" db="EMBL/GenBank/DDBJ databases">
        <title>Genomic Encyclopedia of Type Strains, Phase IV (KMG-IV): sequencing the most valuable type-strain genomes for metagenomic binning, comparative biology and taxonomic classification.</title>
        <authorList>
            <person name="Goeker M."/>
        </authorList>
    </citation>
    <scope>NUCLEOTIDE SEQUENCE [LARGE SCALE GENOMIC DNA]</scope>
    <source>
        <strain evidence="7 8">DSM 103733</strain>
    </source>
</reference>
<dbReference type="SMART" id="SM00824">
    <property type="entry name" value="PKS_TE"/>
    <property type="match status" value="1"/>
</dbReference>
<dbReference type="NCBIfam" id="NF004282">
    <property type="entry name" value="PRK05691.1"/>
    <property type="match status" value="8"/>
</dbReference>
<dbReference type="Gene3D" id="3.40.50.150">
    <property type="entry name" value="Vaccinia Virus protein VP39"/>
    <property type="match status" value="1"/>
</dbReference>
<keyword evidence="3" id="KW-0596">Phosphopantetheine</keyword>
<dbReference type="Proteomes" id="UP000538666">
    <property type="component" value="Unassembled WGS sequence"/>
</dbReference>
<accession>A0A841K3C5</accession>
<dbReference type="Pfam" id="PF13193">
    <property type="entry name" value="AMP-binding_C"/>
    <property type="match status" value="5"/>
</dbReference>
<dbReference type="Pfam" id="PF00668">
    <property type="entry name" value="Condensation"/>
    <property type="match status" value="8"/>
</dbReference>
<dbReference type="InterPro" id="IPR009081">
    <property type="entry name" value="PP-bd_ACP"/>
</dbReference>
<dbReference type="InterPro" id="IPR001031">
    <property type="entry name" value="Thioesterase"/>
</dbReference>
<dbReference type="FunFam" id="2.30.38.10:FF:000001">
    <property type="entry name" value="Non-ribosomal peptide synthetase PvdI"/>
    <property type="match status" value="6"/>
</dbReference>
<keyword evidence="5" id="KW-0677">Repeat</keyword>
<dbReference type="InterPro" id="IPR020845">
    <property type="entry name" value="AMP-binding_CS"/>
</dbReference>
<dbReference type="Pfam" id="PF08241">
    <property type="entry name" value="Methyltransf_11"/>
    <property type="match status" value="1"/>
</dbReference>
<dbReference type="GO" id="GO:0005829">
    <property type="term" value="C:cytosol"/>
    <property type="evidence" value="ECO:0007669"/>
    <property type="project" value="TreeGrafter"/>
</dbReference>
<proteinExistence type="inferred from homology"/>
<dbReference type="SUPFAM" id="SSF53335">
    <property type="entry name" value="S-adenosyl-L-methionine-dependent methyltransferases"/>
    <property type="match status" value="1"/>
</dbReference>
<dbReference type="Pfam" id="PF00975">
    <property type="entry name" value="Thioesterase"/>
    <property type="match status" value="1"/>
</dbReference>
<dbReference type="InterPro" id="IPR010060">
    <property type="entry name" value="NRPS_synth"/>
</dbReference>
<dbReference type="Pfam" id="PF00501">
    <property type="entry name" value="AMP-binding"/>
    <property type="match status" value="7"/>
</dbReference>
<evidence type="ECO:0000313" key="8">
    <source>
        <dbReference type="Proteomes" id="UP000538666"/>
    </source>
</evidence>
<feature type="domain" description="Carrier" evidence="6">
    <location>
        <begin position="6055"/>
        <end position="6130"/>
    </location>
</feature>
<dbReference type="CDD" id="cd19531">
    <property type="entry name" value="LCL_NRPS-like"/>
    <property type="match status" value="1"/>
</dbReference>
<comment type="cofactor">
    <cofactor evidence="1">
        <name>pantetheine 4'-phosphate</name>
        <dbReference type="ChEBI" id="CHEBI:47942"/>
    </cofactor>
</comment>
<dbReference type="CDD" id="cd05930">
    <property type="entry name" value="A_NRPS"/>
    <property type="match status" value="1"/>
</dbReference>
<dbReference type="CDD" id="cd19543">
    <property type="entry name" value="DCL_NRPS"/>
    <property type="match status" value="2"/>
</dbReference>
<dbReference type="RefSeq" id="WP_184084951.1">
    <property type="nucleotide sequence ID" value="NZ_JACHEK010000006.1"/>
</dbReference>
<evidence type="ECO:0000256" key="2">
    <source>
        <dbReference type="ARBA" id="ARBA00006432"/>
    </source>
</evidence>
<sequence>MTAAQLLSHLYALGTRVWIEDERVRISAPAGVITDALRREIKEHREALRGWLERGSQIDRPPLVRQQRPERIPLSFAQLRLWFLDQMEGAGATYNIPEALRMEGDLNTHALQSALQDVVARHEILRTVFPAHDGSPYQSILPVDQARIVLRCETATEESLPLQLAEAASTGFNLGSELPLGALLFELAPRRHVLLLVLHHIAGDGWSIGSLFKDLAAAYEARCLGLIPDLPELAVQYADFTLWQRQLLGEENDPQSFISQKLAFWRAALNGSPDELDLPVDSKRPPVPSHRGRVTPLRIHPVLHRRLVEIAQTSGATLFMVLQAGLAVLLRSLGGGEDIPIGSPIAGRGEPALEELVGLFLNTLVLRADVSGNPSFRELLARVRAFDLDAYEHQDVPFERIVEALQPQRSLARHPIFQVMVVLQNAPSEALALQGLTIRSEPVPSGVSKFDLGFGLTEQFRASGELAGIYGGLEYSLDLFSPSTAERIAAKFLRVLEQAAEDPDAPLDFLERGERERLLEEFNRTEHFLPDQTLVDLFEAQVERTPDAVAVVFGADSLTYSQLNTRANQWAHYLIAQGVGPERMVGIAVDRSPEMVAVLWATLKTGAAYLPLDPNYPAARVMRMLSDARPVLVVSSNDFCTGLPEDTCTVIPGAPEVEAQLSRCSTHNPSDTERIVPLLPRHPAYIIYTSGSTGVPKGVVIEHRSTVTFSHWAGSVYTADEWAGVLASTSICFDLSVFELLVALIHGGTAILVESALELPWIPARDRVRLVNTVPSIARALVDSQNFPPEVSTINLAGEMLPGYLLRDLYTATALERVYNLYGPSEDTTYSTGQICARGSDKDPAIGGPLWNTSVYVLDRGLEPTPTGVKGEVYIAGAGLARGYLNRPGLTSERFVADPHGHEAGGRMYRTGDLGCWRDDGTLEFLGRADQQVKIRGFRIELGEVEAALMLQPNVKQAAVVARDGKQLVAYFVAEDGSLPEEDALRRGLSERLPDYMLPSAYVRLNAFPLTPNGKLDRKALPAPELRRDGHRGPRTKTEEILCGLFREVLRLEHVGVEDNFFRLGGDSIVSIQLVSRARRAGLELTPRDVFQQQTVEALAALAERAESRELLRPDSDEGIGEFEATPIMRWMWERGGPTDRFSQSITLQVPDDLTETEMLGALQALIDTHDVLRMRVEHGTRLSISPRGAIRAQAVLTRVQASVDGTEAAKAAEEAEGRLDPAAGRVFQAVWFTGGDKALLFLVIHHLAVDGVSWRILLGDLEAAWHGIDLDPVGTPYRTWARHLESHASASSIEAELPAWRRIVEAGRPLLPGRVLDPSLDTYASAGHLQQILSGDLTAALIAKVSAAFHSGMNDVLLAALAIAIDRPVLVDVEGHGRESANTRFDLSRTVGWFTSLYPVSVHASEGSAGATLKQVKEQLRTIPGNGLGFGLLRYLHPEISEQLRRFEKAQVGFNYLGRLATDGMTASAKLGAGPDDRMGLAYMLELNAIVLDGPTDPVVSAAWTWAGRHLAEDEVHALASRWQLALESMVREVESGAGGHTPSDFPLVAVSQQQVEELEGAYPELEDILPLTPLQEGLLFHALYDESAPDIYTVQFVLELEGKLDAVRMKKAAETLVRRHANLRSAIRFEKLQVIARNAPIAWREVDLPEVALSEQPDARRFLEADQRERFDLSQGLLRFALVRLSSYRHLLVLTNHHILLDGWSMPLLFGELIELYSGNLSLPRVRPYRDYLEWHARQNREGALEAWCEYLAGIEEPTRIARGAASKRKTERWEQRLPAELTMRLHEVARQHGLTLNTMLQGLWGVLLGRLTGRDDVTFGITVSGRPAELAGVEQMIGLFINTLPLRIKLSAQEKLSDLWSQIQESQAGLLAHQHVGLAEIQRALGVGELFDTLLVFENYPMDTSQVAQRVDGLRATGLTGKDATHYPLTLIVAPFSELLLRLDYQPDLVGDGTAIGERLVRLLTAAVESSEQALSALGQLSVEERGRVLEEFNATEFEVAAGTLVDRFEDQVDRSGSSTALWFDGETVSYDELNRRANRVAHFLIGRRVGPESLVGICMERTPAMVVAILGALKAGAGYVPLDPEYPSERLQQMLEGVSVVLSRAGQRRNLPASIDVVDLDEASLDRDGLGSAEHNPSDEDRISRLQASHAAYVIYTSGSMGKPKGVVVEHRALLNHMEWMCAAYPVDERDTVLFRTSMSFDAAVWELFLPLLSGARVCLVGSEVSRDPVALHAAMERAEVTVAQFVPTLLEAVCASDTPKPRGLRMIFSGGEALSNQLARRVEQSWGVPLVNLYGPTETTVQVAHHACAAEISETGAVPIGRPIANTRLYLLDDNLEPVPLGVAGELYVSGANLARGYLGRAALTAERFVANPYQRGALMYRTGDRARWKPDGSLEFLGRADQQMKIRGYRIEPGEIEAALKDLPDVALAAVDLREGKQLVAYVVAAEGATLDQEVLRRRLRDRLPDYLIPAAIEMLNALPMMPNGKIDRKALPAPRDRAEGYRRPRTWAEEILCEVFREVLGLEQVGIGDNFFRLGGDSIVSIQLVSRARRAGLSLTPRDVFQRQTVEALAAVAQKAESRAHALRDGEDAIGVFEATPIMRWMWERGGAWNRFSQSVTLMVPAGLTQQQMQQALQALIDTHDVLRLRVEDGMRLRIEPRGAVRAESCWTRVDTSAAGPEAAQIATEAERRLDPASGRIFQAVRFTGGEQEYLFLTIHHLAVDGVSWRILLPDLESAWRETSLDAVQTPYRTWARHLNREVMSEATEAELPFWEGILKNGKPLLPGSTLDPSHDTYASAGHLHYVFSAELTSALLSRIPAAFHAGMNDILLSALARAMGGSILINVEGHGRESKNEGFDLSRTVGWFTTLYPVSLHASGGSAASALKKTKEQLRAIPRNGLGYGLLRHLHPTAAARLKEFEPVQIGFNYLGRFGTERLSQEFNLGTGADPAMPLAHFLEVNAVTVDSPAGPLLSATWTWAGRHLSEPAVQEFAGAWEQALRDLATEVEKGAEGHTPSDFPLVDLSQEQIDEFEAAYPGLEEILPLSPLQEGLLFHALYDQGASDIYMVQFGLEFEGDLDAGRMRRAVEALSRRHGNLRAVIRHEGLPRPVQIIARSVGLTWREETLAGLPDREEFLASDRKDRFSLAGGPLLRCQLLWLGPQRNLLLFTAHHLLLDGWSMPTLIGELLALYRTAGDTGALPHVRPYRDYLAWLAEQDEKAALDAWRDHLADYEGPAQLGASSARPAPPKRCDGVLDRASTARLQAFARERGLTQSVLLQGMWSLLLGRLTNRDDVAFGVAVSGRPADLPGVESMVGLFINTLPLRVKLHAGQSIAMLLDQIQESQSILMAYQYVGLAAIQRAAGQEELFNTLFVFENYPIDGVAVAGSLEDLRIVGVEGHDAAHYPLTLVVLPGDELRIRLDYDPDRFSETEASSIVKHLIRFLNRALDYPDASLQSMELLDSAERKRLLEEFNPSPRPLPEGTMAEFFERHVLNNPDAPAVVFGDQGLTYAELNGRANFVAHRLIAAGIGPESLVAICVERSLELVVALLGIVKAGACYVPIDPELPQARREALAADAGIALTITSLDMTGESDEQNPCVPVEPQRPAYVNYTSGSTGRPKGVLVPQIAVIRLVCNADYVELGSSSRVLHLAPLSFDAATFELWGALLNGGCVVMAPPGVLKPEEITAIVSQREVDTLWLTAGLFQQVVEQALPGLHEVKQLLAGGDVLSVEHVNKFRSAHPACAVINGYGPTENTTFTACHRIEILEGHTIPIGRPIGHTRVYVLDSWLDPVPVGVIGELYAAGLGLARGYRNQAAQTAERFVANPYGEPGERIYRTGDRVKWRADGRLEFLGRADQQVKIRGFRIEPGEIEAELHLLPGIEQAAVLVHHSAAGGKQLVAYMKAAAGAVLDDAALHRELSRKLPDYMVPSVYMALAEMPLTANGKLDRKALPAPQRHSAGYREPHTPAQQMLCAIFAEVLKLDRVGLDDNFFHLGGHSLLAMRLISRIRAAWRTELPIRAVFEAPTVAKLALILRAGDGIREALVPQLRPARIPLSYAQQRLWFLHRMEELQGNYNIVVALRLEGELDADALEEAMADVCARHESLRTIFVEADGTPWQQILPGDEGRPRFLREETSEAQLGSRLAEAAGSAIDLSRETPLRAWLFRSAADRHVLLLVVHHIAGDGWSMGLLAADLRRAYEARLSGKAPGFAALPVQYADYTLWQRNLLGAEEDPQSLLSQQLNFWRSRLAGLPEELSLPVDHLRPAVMSYRGGRVPLRIGQQVHRGLLELTQSSGASLFMVLQAALAALLTRLGCGEDIPIGTPIAARGEQALEELVGFLVNTLVLRTDVSGDPRFLDLLERVKAFDLDAYGHQDVPFERVVEALRPKRSLARHPLFQVMLALQNTPQAELQMPGLVLLPQPIAMDVAKFDLTFTLWERRGVSGQAEGIEGELEYSRDLFEPATAEAIAGWYERLLAEVAEEPALRLHSINLVSATDRSKILKGFNGERRLQPAGTLSGLFEEQVERSPHAAAVEGDGVTLTYGELNARANRLAWKLKESGVERGGLVAVPLERSAKMIVAILAIVKAGMAYLPLDPAYPRQRVDSMLRDSGASVLDLERMSTNEDNLGEPASSEDLAYVMYTSGSTGKPKGIAIPHKAIIRLVHDSGYVDLKPEDRIAHVANTSFDAATFEIWGALLNGGCVVILPRETTLSTDAISRALRELRIDSLFLTTALFNQIARETPQAFSGLRDLLFGGEAVDPACVREVLAHGAPRRLLHVYGPTENTTFSTWHLVEGAEDVTVPIGRPVGNTRVYVLDDWLEPVPVGVAGELYVAGAGLARGYQRRPAQSAERFVADPWSAHSGERMYRTGDRVRWNANGELEFLGRADGQVKIRGFRIEPGEIEACLRSLPAVEQAVVLVREAGPGGKQLVAYVKARHGSTLEEETLRQGLNERLPEYMVPAVYVILDEIPLTANGKLDTKALPAPERRVTGYRAPRTPEEEILCGIFAEVLKLDRVGLDDNFFRLGGHSLLATRLVSRIRVNLGVELPIRALFEAATVAELALRLHIGARARAPLVKQSRPERIPLSYAQQRLWFLDRMEGPNGTYNIPAALRLEGELNAGALEQALQDLITRHESLRTIFVELEGIPHQQILLSAQCGFKLIREQVDEADLSARLAEAASTPFDLSWETPLRTWLFQLESNLHILLIVMHHIAGDGWSMGPLAKDLNIAYAARSRGSEPKYEPLGVQYADYSVWQRELLGREGDAESELERQLSYWRGALAALPEELRLPVDRARPSVPSYRGGTVGLSVSAAVHERLVEVARSTGASLFMVLQAGLAALLSRLGSEDEIALGSPVAGRGERALEDLIGFFVNTLVLRTDVSGDPDFVELVQRVRRFNLEAYSHQDVPFERVVEALAPDRSLARHPLFQVMIALQNTPGGELEMRGLVVRPEPVSMNVAKFDLSLGMWERRGSGGEALGLAGGLEYSEDLFDRETAERIARWYERVLESASKHPETRLHQLELIDEAERRNLLEVWNGDRRSRPQGTLAGLFEAQVRRNPLALAVESGEERVSYGELKARANQIARHLRASGLQRGGLVALRMERGAEMLAAMLGVIKAGGCYLPLDLSYPAARVEAMLSGSGAQLYDLAAGADLAGASDASEEDLQTYAGPTDLAYVMYTSGSTGTPKGIGITQEAIVRLVRDSDYVNLQPGDRIAQAANASFDAATFEIWGALLNGGCVVVLPREVILSPEAMGHALRDQKIDTLFLTTALFNQIAREAPQSFSNLRDLLFGGEAVDPSCVRAVLAHGAPRRFLHVYGPTENTTFSTWHLVERVAEGTVPIGRPVGNTRVYVLDAWLEPVPVGVAGELYVAGTGLARGYQQQPWATAERFVADPYSAEPGARMYRTGDLVRWTTDSWTTDRWTAEGAIEFLGRVDHQVKIRGFRIEPGEIEAWLRVQTEVEQAAVVVREDGPGGRQLVAYVKAAAGAALGGAELRRALSERLPDYMVPEHYVMLDEMPLTANGKLDRKALPTPRQRSGGYRAPRTPQEQILCELFASTLNLQQVGLDDNFFRLGGHSLLATRLLSRVRSTLGIELPIRALFEAATVADFAARIGAGTPAHAGLARQARPKKLPLSYAQQRLWFIDQLEGGSCEYNMPEAFRLKGELNRSALERTIQTIVDRHESLRTHFVEEDGQPMQVIADDLRIDVAFEDLSDLEQSAREQAIRTALLNEWQEPFSLSRGPVLRAKLLKLTAGEHILLRTCHHVVSDGWSVGVFNREFEQLYEAYSEGRENPLKPLAIQYADFALWQRERLQGEPLREDLAYWKRQLADIPPRLELPLDHPRPAQASYSADACAVSLSADQLAVLKTLGQQSGATLYMTLLAGFAVLLARYSGQQDIVVGSPIANRQDDQLEELIGFFVNTLVMRVKLAPNASFRELIEAVRRTTLDAYQHQDMPFERLVEELSPQRSMASTPLFQVIFALQNAPMGASRLRGLEISPVGGEELRVRFDLEVHGFERPDGLDMIWVYNRGLFDRWRVQQMAAHYQQILDSVVATPDVEVQRLSMLHSSELQHLIGDFGGTVSDLAEQSVKEVFEQQAARTPNAIAAVFGSERLTYGELNTRANRVAHYLMDAGVRPETLVGLCFDRSLEMLVALLGVVKAGGAYVPLDPDLPSRRLAQLISDANLSHVIASSRHGKLFDGVEHVIFLSAVEQQPDHNPDVAIAAERPIYVNYTSGSTGEPKGVLVPGRAVLRLVCGADYVELDAQTTMLQFAPLTFDAATFEIWGALLNGGTLVVMSPGLATVDEIGEAIVSHGVNTLWLTSGLFNQVVDDALPSLAGVRQLLAGGDVLSVERVRRVQQAHPHCQLINGYGPTENTTFSCCYHIPADADFTASVPIGRAIGNTQLYVLDHLLNLVPVGVIGELYVSGAGLARGYLNRGGLTASSFVANPYADESGSRMYRTGDRVRWRPEGTLEFVGRVDDQVKLRGFRVEPAEVEAVLKDHAQVHDALVRVHQEGERKQLVGYYIPREAASGREQTQLRQIEHWRELYETTYSGDGHPREAGFDITGWNSSYTGQAIPAEEMRIWQEETLARLQLLGARRVLEIGCGTGLLLTRLAPNCERYIGLDFSEEVLKHLGDCVANDATLGHVELRQGLAHELSFLADDSVDLVILNSTVQYFPDVEYLLQVMAEALRVTMRSGHIFVGDVRNLHLLNAYDVSVQMHRSGASESLEDLRQRVTVARQREEELLLDPALFEELGRRSDKVRRVEPSLKAGAYDNELSRFRYDVVMSLGEWEELEQPKHWIDWDAQGQWQKRVLKLLLEDTQSAIGVRGIRDARTAASIAASRLFEEGKSGIATIEQLRAASAGTEGADPDAVMRLAADAGVPMCWRGFSADGVYDAVFRPRWRPAKRAATIPASHYHRYANTPSRVAPEDDPGAPLLDYLRQRLPEYMVPSALISLAAWPLTPNGKIDRNALPAPGRAATRQGAYRAPRTPHEEVLCALFAEVLSLEQIGIDDNFFDLGGHSLLAMRLVSRIRTTLAIPAAIQMLFEAPTVSVLAERLGVETSPETAFARVLRLRTSGDLPPLICIHPGGGLSWCYAGLMREMNRRPIYGLQASGIANDDPFPETIDKMADDYLTAIRDFQPTGPYYLLGGSFGGLVAHAIACRLQQQGEEVALLAALDSYPPVGASELPMPSDEQLFGYIAKHIGINQDASAEGPFELATLIEMAGRGAGALAAVDVEHTRRVVEVWKHHYRLCWTFRREIFRGDLLLFVAAREKHVLSPQCWQDYVTGEIRTRMIDCDHNDIVHSLQMPVIGRLLEAYLQGENL</sequence>
<dbReference type="Gene3D" id="3.40.50.980">
    <property type="match status" value="12"/>
</dbReference>
<dbReference type="NCBIfam" id="NF003417">
    <property type="entry name" value="PRK04813.1"/>
    <property type="match status" value="7"/>
</dbReference>
<dbReference type="NCBIfam" id="TIGR01720">
    <property type="entry name" value="NRPS-para261"/>
    <property type="match status" value="2"/>
</dbReference>
<dbReference type="Gene3D" id="1.10.1200.10">
    <property type="entry name" value="ACP-like"/>
    <property type="match status" value="5"/>
</dbReference>
<dbReference type="FunFam" id="3.30.559.10:FF:000012">
    <property type="entry name" value="Non-ribosomal peptide synthetase"/>
    <property type="match status" value="1"/>
</dbReference>
<dbReference type="Gene3D" id="3.30.559.30">
    <property type="entry name" value="Nonribosomal peptide synthetase, condensation domain"/>
    <property type="match status" value="8"/>
</dbReference>
<dbReference type="CDD" id="cd12117">
    <property type="entry name" value="A_NRPS_Srf_like"/>
    <property type="match status" value="4"/>
</dbReference>
<dbReference type="Gene3D" id="3.30.300.30">
    <property type="match status" value="7"/>
</dbReference>
<dbReference type="InterPro" id="IPR045851">
    <property type="entry name" value="AMP-bd_C_sf"/>
</dbReference>
<dbReference type="EMBL" id="JACHEK010000006">
    <property type="protein sequence ID" value="MBB6145128.1"/>
    <property type="molecule type" value="Genomic_DNA"/>
</dbReference>
<dbReference type="CDD" id="cd19540">
    <property type="entry name" value="LCL_NRPS-like"/>
    <property type="match status" value="3"/>
</dbReference>
<organism evidence="7 8">
    <name type="scientific">Silvibacterium bohemicum</name>
    <dbReference type="NCBI Taxonomy" id="1577686"/>
    <lineage>
        <taxon>Bacteria</taxon>
        <taxon>Pseudomonadati</taxon>
        <taxon>Acidobacteriota</taxon>
        <taxon>Terriglobia</taxon>
        <taxon>Terriglobales</taxon>
        <taxon>Acidobacteriaceae</taxon>
        <taxon>Silvibacterium</taxon>
    </lineage>
</organism>
<feature type="domain" description="Carrier" evidence="6">
    <location>
        <begin position="3970"/>
        <end position="4045"/>
    </location>
</feature>
<dbReference type="GO" id="GO:0044550">
    <property type="term" value="P:secondary metabolite biosynthetic process"/>
    <property type="evidence" value="ECO:0007669"/>
    <property type="project" value="UniProtKB-ARBA"/>
</dbReference>
<evidence type="ECO:0000256" key="5">
    <source>
        <dbReference type="ARBA" id="ARBA00022737"/>
    </source>
</evidence>
<dbReference type="FunFam" id="3.40.50.980:FF:000001">
    <property type="entry name" value="Non-ribosomal peptide synthetase"/>
    <property type="match status" value="3"/>
</dbReference>
<evidence type="ECO:0000256" key="4">
    <source>
        <dbReference type="ARBA" id="ARBA00022553"/>
    </source>
</evidence>
<dbReference type="Pfam" id="PF00550">
    <property type="entry name" value="PP-binding"/>
    <property type="match status" value="6"/>
</dbReference>
<keyword evidence="8" id="KW-1185">Reference proteome</keyword>
<dbReference type="Gene3D" id="2.30.38.10">
    <property type="entry name" value="Luciferase, Domain 3"/>
    <property type="match status" value="6"/>
</dbReference>
<gene>
    <name evidence="7" type="ORF">HNQ77_003086</name>
</gene>
<dbReference type="FunFam" id="3.30.300.30:FF:000010">
    <property type="entry name" value="Enterobactin synthetase component F"/>
    <property type="match status" value="4"/>
</dbReference>
<dbReference type="PANTHER" id="PTHR45527:SF1">
    <property type="entry name" value="FATTY ACID SYNTHASE"/>
    <property type="match status" value="1"/>
</dbReference>
<keyword evidence="4" id="KW-0597">Phosphoprotein</keyword>
<dbReference type="InterPro" id="IPR029063">
    <property type="entry name" value="SAM-dependent_MTases_sf"/>
</dbReference>
<name>A0A841K3C5_9BACT</name>
<feature type="domain" description="Carrier" evidence="6">
    <location>
        <begin position="5004"/>
        <end position="5079"/>
    </location>
</feature>
<feature type="domain" description="Carrier" evidence="6">
    <location>
        <begin position="7507"/>
        <end position="7582"/>
    </location>
</feature>
<dbReference type="InterPro" id="IPR000873">
    <property type="entry name" value="AMP-dep_synth/lig_dom"/>
</dbReference>
<dbReference type="SUPFAM" id="SSF47336">
    <property type="entry name" value="ACP-like"/>
    <property type="match status" value="6"/>
</dbReference>
<dbReference type="InterPro" id="IPR025110">
    <property type="entry name" value="AMP-bd_C"/>
</dbReference>
<dbReference type="InterPro" id="IPR001242">
    <property type="entry name" value="Condensation_dom"/>
</dbReference>
<dbReference type="InterPro" id="IPR041464">
    <property type="entry name" value="TubC_N"/>
</dbReference>
<dbReference type="PANTHER" id="PTHR45527">
    <property type="entry name" value="NONRIBOSOMAL PEPTIDE SYNTHETASE"/>
    <property type="match status" value="1"/>
</dbReference>
<evidence type="ECO:0000256" key="3">
    <source>
        <dbReference type="ARBA" id="ARBA00022450"/>
    </source>
</evidence>
<dbReference type="PROSITE" id="PS50075">
    <property type="entry name" value="CARRIER"/>
    <property type="match status" value="6"/>
</dbReference>
<dbReference type="InterPro" id="IPR013216">
    <property type="entry name" value="Methyltransf_11"/>
</dbReference>
<dbReference type="Pfam" id="PF18563">
    <property type="entry name" value="TubC_N"/>
    <property type="match status" value="1"/>
</dbReference>
<dbReference type="InterPro" id="IPR006162">
    <property type="entry name" value="Ppantetheine_attach_site"/>
</dbReference>
<dbReference type="FunFam" id="1.10.1200.10:FF:000005">
    <property type="entry name" value="Nonribosomal peptide synthetase 1"/>
    <property type="match status" value="6"/>
</dbReference>
<dbReference type="NCBIfam" id="TIGR01733">
    <property type="entry name" value="AA-adenyl-dom"/>
    <property type="match status" value="6"/>
</dbReference>
<dbReference type="Gene3D" id="3.40.50.1820">
    <property type="entry name" value="alpha/beta hydrolase"/>
    <property type="match status" value="1"/>
</dbReference>
<dbReference type="SMART" id="SM00823">
    <property type="entry name" value="PKS_PP"/>
    <property type="match status" value="6"/>
</dbReference>
<dbReference type="SUPFAM" id="SSF52777">
    <property type="entry name" value="CoA-dependent acyltransferases"/>
    <property type="match status" value="16"/>
</dbReference>
<feature type="domain" description="Carrier" evidence="6">
    <location>
        <begin position="2510"/>
        <end position="2584"/>
    </location>
</feature>
<dbReference type="PROSITE" id="PS00012">
    <property type="entry name" value="PHOSPHOPANTETHEINE"/>
    <property type="match status" value="6"/>
</dbReference>
<dbReference type="SUPFAM" id="SSF56801">
    <property type="entry name" value="Acetyl-CoA synthetase-like"/>
    <property type="match status" value="6"/>
</dbReference>
<protein>
    <submittedName>
        <fullName evidence="7">Amino acid adenylation domain-containing protein/non-ribosomal peptide synthase protein (TIGR01720 family)</fullName>
    </submittedName>
</protein>
<dbReference type="InterPro" id="IPR010071">
    <property type="entry name" value="AA_adenyl_dom"/>
</dbReference>
<dbReference type="CDD" id="cd02440">
    <property type="entry name" value="AdoMet_MTases"/>
    <property type="match status" value="1"/>
</dbReference>
<feature type="domain" description="Carrier" evidence="6">
    <location>
        <begin position="1033"/>
        <end position="1107"/>
    </location>
</feature>
<dbReference type="InterPro" id="IPR036736">
    <property type="entry name" value="ACP-like_sf"/>
</dbReference>
<evidence type="ECO:0000256" key="1">
    <source>
        <dbReference type="ARBA" id="ARBA00001957"/>
    </source>
</evidence>
<dbReference type="Gene3D" id="1.10.10.1830">
    <property type="entry name" value="Non-ribosomal peptide synthase, adenylation domain"/>
    <property type="match status" value="1"/>
</dbReference>
<dbReference type="SUPFAM" id="SSF53474">
    <property type="entry name" value="alpha/beta-Hydrolases"/>
    <property type="match status" value="1"/>
</dbReference>
<dbReference type="GO" id="GO:0043041">
    <property type="term" value="P:amino acid activation for nonribosomal peptide biosynthetic process"/>
    <property type="evidence" value="ECO:0007669"/>
    <property type="project" value="TreeGrafter"/>
</dbReference>
<dbReference type="PROSITE" id="PS00455">
    <property type="entry name" value="AMP_BINDING"/>
    <property type="match status" value="5"/>
</dbReference>
<dbReference type="GO" id="GO:0008757">
    <property type="term" value="F:S-adenosylmethionine-dependent methyltransferase activity"/>
    <property type="evidence" value="ECO:0007669"/>
    <property type="project" value="InterPro"/>
</dbReference>
<dbReference type="InterPro" id="IPR020802">
    <property type="entry name" value="TesA-like"/>
</dbReference>
<dbReference type="InterPro" id="IPR044894">
    <property type="entry name" value="TubC_N_sf"/>
</dbReference>